<dbReference type="OrthoDB" id="893835at2"/>
<dbReference type="Proteomes" id="UP000272117">
    <property type="component" value="Unassembled WGS sequence"/>
</dbReference>
<protein>
    <recommendedName>
        <fullName evidence="4">Lipocalin-like domain-containing protein</fullName>
    </recommendedName>
</protein>
<comment type="caution">
    <text evidence="2">The sequence shown here is derived from an EMBL/GenBank/DDBJ whole genome shotgun (WGS) entry which is preliminary data.</text>
</comment>
<keyword evidence="1" id="KW-0732">Signal</keyword>
<name>A0A3M9MKY6_9BACT</name>
<evidence type="ECO:0000256" key="1">
    <source>
        <dbReference type="SAM" id="SignalP"/>
    </source>
</evidence>
<sequence>MKNMLSAALMSAVLLASCQTNGEKPANATSSDEENKQTAVALCEFSTTDSATAATRLKGKWELRGLQTNYMGAQEDEFLTGEQVGDSKTLTFFENGEYEEHVNGQLRGERQAFKIVGQSLPPVGYQFWFCGENTLVINNVIADGATEVFIRQ</sequence>
<dbReference type="PROSITE" id="PS51257">
    <property type="entry name" value="PROKAR_LIPOPROTEIN"/>
    <property type="match status" value="1"/>
</dbReference>
<accession>A0A3M9MKY6</accession>
<organism evidence="2 3">
    <name type="scientific">Rufibacter latericius</name>
    <dbReference type="NCBI Taxonomy" id="2487040"/>
    <lineage>
        <taxon>Bacteria</taxon>
        <taxon>Pseudomonadati</taxon>
        <taxon>Bacteroidota</taxon>
        <taxon>Cytophagia</taxon>
        <taxon>Cytophagales</taxon>
        <taxon>Hymenobacteraceae</taxon>
        <taxon>Rufibacter</taxon>
    </lineage>
</organism>
<reference evidence="2 3" key="1">
    <citation type="submission" date="2018-11" db="EMBL/GenBank/DDBJ databases">
        <title>Rufibacter latericius sp. nov., isolated from water in Baiyang Lake.</title>
        <authorList>
            <person name="Yang Y."/>
        </authorList>
    </citation>
    <scope>NUCLEOTIDE SEQUENCE [LARGE SCALE GENOMIC DNA]</scope>
    <source>
        <strain evidence="2 3">R-22-1c-1</strain>
    </source>
</reference>
<evidence type="ECO:0000313" key="2">
    <source>
        <dbReference type="EMBL" id="RNI26139.1"/>
    </source>
</evidence>
<feature type="chain" id="PRO_5018136131" description="Lipocalin-like domain-containing protein" evidence="1">
    <location>
        <begin position="23"/>
        <end position="152"/>
    </location>
</feature>
<evidence type="ECO:0008006" key="4">
    <source>
        <dbReference type="Google" id="ProtNLM"/>
    </source>
</evidence>
<keyword evidence="3" id="KW-1185">Reference proteome</keyword>
<dbReference type="RefSeq" id="WP_123127756.1">
    <property type="nucleotide sequence ID" value="NZ_RJJD01000008.1"/>
</dbReference>
<proteinExistence type="predicted"/>
<dbReference type="AlphaFoldDB" id="A0A3M9MKY6"/>
<feature type="signal peptide" evidence="1">
    <location>
        <begin position="1"/>
        <end position="22"/>
    </location>
</feature>
<evidence type="ECO:0000313" key="3">
    <source>
        <dbReference type="Proteomes" id="UP000272117"/>
    </source>
</evidence>
<dbReference type="EMBL" id="RJJD01000008">
    <property type="protein sequence ID" value="RNI26139.1"/>
    <property type="molecule type" value="Genomic_DNA"/>
</dbReference>
<gene>
    <name evidence="2" type="ORF">EFB08_15085</name>
</gene>